<keyword evidence="2" id="KW-1185">Reference proteome</keyword>
<sequence length="118" mass="13567">MDGVKLMAKTFIDTMSEKLELVETIDIDIVIETELPVIRSRKRKILSGEKNNDEPITDPEIRYTVEVHNLILDNTIGSMEKKFSKNQILYTDFACLSPANFDDIKKNDLTIQCFNRAN</sequence>
<reference evidence="1 2" key="1">
    <citation type="submission" date="2019-08" db="EMBL/GenBank/DDBJ databases">
        <title>Whole genome of Aphis craccivora.</title>
        <authorList>
            <person name="Voronova N.V."/>
            <person name="Shulinski R.S."/>
            <person name="Bandarenka Y.V."/>
            <person name="Zhorov D.G."/>
            <person name="Warner D."/>
        </authorList>
    </citation>
    <scope>NUCLEOTIDE SEQUENCE [LARGE SCALE GENOMIC DNA]</scope>
    <source>
        <strain evidence="1">180601</strain>
        <tissue evidence="1">Whole Body</tissue>
    </source>
</reference>
<accession>A0A6G0VTX2</accession>
<dbReference type="AlphaFoldDB" id="A0A6G0VTX2"/>
<proteinExistence type="predicted"/>
<comment type="caution">
    <text evidence="1">The sequence shown here is derived from an EMBL/GenBank/DDBJ whole genome shotgun (WGS) entry which is preliminary data.</text>
</comment>
<dbReference type="Proteomes" id="UP000478052">
    <property type="component" value="Unassembled WGS sequence"/>
</dbReference>
<organism evidence="1 2">
    <name type="scientific">Aphis craccivora</name>
    <name type="common">Cowpea aphid</name>
    <dbReference type="NCBI Taxonomy" id="307492"/>
    <lineage>
        <taxon>Eukaryota</taxon>
        <taxon>Metazoa</taxon>
        <taxon>Ecdysozoa</taxon>
        <taxon>Arthropoda</taxon>
        <taxon>Hexapoda</taxon>
        <taxon>Insecta</taxon>
        <taxon>Pterygota</taxon>
        <taxon>Neoptera</taxon>
        <taxon>Paraneoptera</taxon>
        <taxon>Hemiptera</taxon>
        <taxon>Sternorrhyncha</taxon>
        <taxon>Aphidomorpha</taxon>
        <taxon>Aphidoidea</taxon>
        <taxon>Aphididae</taxon>
        <taxon>Aphidini</taxon>
        <taxon>Aphis</taxon>
        <taxon>Aphis</taxon>
    </lineage>
</organism>
<dbReference type="OrthoDB" id="6771755at2759"/>
<protein>
    <submittedName>
        <fullName evidence="1">Uncharacterized protein</fullName>
    </submittedName>
</protein>
<evidence type="ECO:0000313" key="2">
    <source>
        <dbReference type="Proteomes" id="UP000478052"/>
    </source>
</evidence>
<evidence type="ECO:0000313" key="1">
    <source>
        <dbReference type="EMBL" id="KAF0708277.1"/>
    </source>
</evidence>
<dbReference type="EMBL" id="VUJU01012232">
    <property type="protein sequence ID" value="KAF0708277.1"/>
    <property type="molecule type" value="Genomic_DNA"/>
</dbReference>
<gene>
    <name evidence="1" type="ORF">FWK35_00026491</name>
</gene>
<name>A0A6G0VTX2_APHCR</name>